<accession>A0A547Q7R0</accession>
<dbReference type="InterPro" id="IPR036188">
    <property type="entry name" value="FAD/NAD-bd_sf"/>
</dbReference>
<dbReference type="PANTHER" id="PTHR43734:SF7">
    <property type="entry name" value="4,4'-DIAPONEUROSPORENE OXYGENASE"/>
    <property type="match status" value="1"/>
</dbReference>
<dbReference type="InterPro" id="IPR054841">
    <property type="entry name" value="carotdesatCrtD"/>
</dbReference>
<evidence type="ECO:0000256" key="2">
    <source>
        <dbReference type="ARBA" id="ARBA00023002"/>
    </source>
</evidence>
<keyword evidence="5" id="KW-1185">Reference proteome</keyword>
<dbReference type="InterPro" id="IPR008150">
    <property type="entry name" value="Phytoene_DH_bac_CS"/>
</dbReference>
<gene>
    <name evidence="4" type="ORF">FEV53_04900</name>
</gene>
<evidence type="ECO:0000259" key="3">
    <source>
        <dbReference type="Pfam" id="PF01593"/>
    </source>
</evidence>
<dbReference type="GO" id="GO:0016491">
    <property type="term" value="F:oxidoreductase activity"/>
    <property type="evidence" value="ECO:0007669"/>
    <property type="project" value="UniProtKB-KW"/>
</dbReference>
<feature type="domain" description="Amine oxidase" evidence="3">
    <location>
        <begin position="11"/>
        <end position="477"/>
    </location>
</feature>
<dbReference type="Pfam" id="PF01593">
    <property type="entry name" value="Amino_oxidase"/>
    <property type="match status" value="1"/>
</dbReference>
<keyword evidence="2" id="KW-0560">Oxidoreductase</keyword>
<dbReference type="RefSeq" id="WP_142833700.1">
    <property type="nucleotide sequence ID" value="NZ_VFSV01000006.1"/>
</dbReference>
<dbReference type="PROSITE" id="PS00982">
    <property type="entry name" value="PHYTOENE_DH"/>
    <property type="match status" value="1"/>
</dbReference>
<dbReference type="EMBL" id="VFSV01000006">
    <property type="protein sequence ID" value="TRD22399.1"/>
    <property type="molecule type" value="Genomic_DNA"/>
</dbReference>
<dbReference type="SUPFAM" id="SSF51905">
    <property type="entry name" value="FAD/NAD(P)-binding domain"/>
    <property type="match status" value="1"/>
</dbReference>
<evidence type="ECO:0000256" key="1">
    <source>
        <dbReference type="ARBA" id="ARBA00006046"/>
    </source>
</evidence>
<proteinExistence type="inferred from homology"/>
<sequence>MSQVLVIGAGLGGLSAAMRLAHAGLKVEVFEAAPYPGGKLRALPSPAGPVDAGPTVLTMGWVFETLFHDCGLSLADYVTLTPEPLLARHFWPDGTRLDLYSDHGASIEAVHASLGATAAREFQQFDADTAALFDAFLDPVMLAPHPSLSMLTGIVLRNPGLWRKMASGATLTRHLNRRFSEPKLAQLFGRYATYVGGLPHQVPALLSLVWQAEAGGISRVEGGMHQMALGMAQALRDLGGEIHCDSPVRRILHGPEVELADGSRRTSDHVVFNGDPKALWRGDLGADPKHAIRRSAVLPRSLSAEVWTFAASPRGADLHHHNVFFGTDPTTEFEPIGRSKAPEDPAIYVCAQDRGTGRTPPAVERFQTIVNAAPLSNREEVRPCYETTLHALAQRGLSFASQTDKAHRTTPKDFAALFPGSLGSLYGRSPKGMLATFQRPCAQSRMKGLYLAGGGTHPGAGMPMATLSGKHAAEAILSDRTSTSTSRQTATRGGI</sequence>
<comment type="similarity">
    <text evidence="1">Belongs to the carotenoid/retinoid oxidoreductase family.</text>
</comment>
<dbReference type="Gene3D" id="3.50.50.60">
    <property type="entry name" value="FAD/NAD(P)-binding domain"/>
    <property type="match status" value="2"/>
</dbReference>
<dbReference type="Proteomes" id="UP000318590">
    <property type="component" value="Unassembled WGS sequence"/>
</dbReference>
<dbReference type="InterPro" id="IPR002937">
    <property type="entry name" value="Amino_oxidase"/>
</dbReference>
<organism evidence="4 5">
    <name type="scientific">Palleronia caenipelagi</name>
    <dbReference type="NCBI Taxonomy" id="2489174"/>
    <lineage>
        <taxon>Bacteria</taxon>
        <taxon>Pseudomonadati</taxon>
        <taxon>Pseudomonadota</taxon>
        <taxon>Alphaproteobacteria</taxon>
        <taxon>Rhodobacterales</taxon>
        <taxon>Roseobacteraceae</taxon>
        <taxon>Palleronia</taxon>
    </lineage>
</organism>
<protein>
    <submittedName>
        <fullName evidence="4">FAD-binding protein</fullName>
    </submittedName>
</protein>
<evidence type="ECO:0000313" key="5">
    <source>
        <dbReference type="Proteomes" id="UP000318590"/>
    </source>
</evidence>
<reference evidence="4 5" key="1">
    <citation type="submission" date="2019-06" db="EMBL/GenBank/DDBJ databases">
        <title>Paenimaribius caenipelagi gen. nov., sp. nov., isolated from a tidal flat.</title>
        <authorList>
            <person name="Yoon J.-H."/>
        </authorList>
    </citation>
    <scope>NUCLEOTIDE SEQUENCE [LARGE SCALE GENOMIC DNA]</scope>
    <source>
        <strain evidence="4 5">JBTF-M29</strain>
    </source>
</reference>
<name>A0A547Q7R0_9RHOB</name>
<evidence type="ECO:0000313" key="4">
    <source>
        <dbReference type="EMBL" id="TRD22399.1"/>
    </source>
</evidence>
<comment type="caution">
    <text evidence="4">The sequence shown here is derived from an EMBL/GenBank/DDBJ whole genome shotgun (WGS) entry which is preliminary data.</text>
</comment>
<dbReference type="NCBIfam" id="NF045637">
    <property type="entry name" value="carotdesatCrtDProt"/>
    <property type="match status" value="1"/>
</dbReference>
<dbReference type="PANTHER" id="PTHR43734">
    <property type="entry name" value="PHYTOENE DESATURASE"/>
    <property type="match status" value="1"/>
</dbReference>
<dbReference type="AlphaFoldDB" id="A0A547Q7R0"/>
<dbReference type="OrthoDB" id="9774675at2"/>